<evidence type="ECO:0000313" key="1">
    <source>
        <dbReference type="EMBL" id="WKA06933.1"/>
    </source>
</evidence>
<dbReference type="Proteomes" id="UP001227230">
    <property type="component" value="Chromosome 16"/>
</dbReference>
<dbReference type="EMBL" id="CP126663">
    <property type="protein sequence ID" value="WKA06933.1"/>
    <property type="molecule type" value="Genomic_DNA"/>
</dbReference>
<protein>
    <submittedName>
        <fullName evidence="1">Uncharacterized protein</fullName>
    </submittedName>
</protein>
<evidence type="ECO:0000313" key="2">
    <source>
        <dbReference type="Proteomes" id="UP001227230"/>
    </source>
</evidence>
<sequence length="184" mass="20586">MSGGAANSHANHKMMETSSCRLTFLATLKPTELEMKFRHKDVVKDDDVDGEERRGTSFSHYRPHIQATLKRRCWCWSKGLQVPFPNAIQAPILSIIQALIPASFRHSFQCHSSADLCRCKPLLRAPFRRCSSADAGACSECHSGTTASAIQELVKRRCRHHFRAFQKRHLRCCFGAADDAAAGD</sequence>
<keyword evidence="2" id="KW-1185">Reference proteome</keyword>
<organism evidence="1 2">
    <name type="scientific">Vitis vinifera</name>
    <name type="common">Grape</name>
    <dbReference type="NCBI Taxonomy" id="29760"/>
    <lineage>
        <taxon>Eukaryota</taxon>
        <taxon>Viridiplantae</taxon>
        <taxon>Streptophyta</taxon>
        <taxon>Embryophyta</taxon>
        <taxon>Tracheophyta</taxon>
        <taxon>Spermatophyta</taxon>
        <taxon>Magnoliopsida</taxon>
        <taxon>eudicotyledons</taxon>
        <taxon>Gunneridae</taxon>
        <taxon>Pentapetalae</taxon>
        <taxon>rosids</taxon>
        <taxon>Vitales</taxon>
        <taxon>Vitaceae</taxon>
        <taxon>Viteae</taxon>
        <taxon>Vitis</taxon>
    </lineage>
</organism>
<accession>A0ABY9DGR3</accession>
<reference evidence="1 2" key="1">
    <citation type="journal article" date="2023" name="Hortic Res">
        <title>The complete reference genome for grapevine (Vitis vinifera L.) genetics and breeding.</title>
        <authorList>
            <person name="Shi X."/>
            <person name="Cao S."/>
            <person name="Wang X."/>
            <person name="Huang S."/>
            <person name="Wang Y."/>
            <person name="Liu Z."/>
            <person name="Liu W."/>
            <person name="Leng X."/>
            <person name="Peng Y."/>
            <person name="Wang N."/>
            <person name="Wang Y."/>
            <person name="Ma Z."/>
            <person name="Xu X."/>
            <person name="Zhang F."/>
            <person name="Xue H."/>
            <person name="Zhong H."/>
            <person name="Wang Y."/>
            <person name="Zhang K."/>
            <person name="Velt A."/>
            <person name="Avia K."/>
            <person name="Holtgrawe D."/>
            <person name="Grimplet J."/>
            <person name="Matus J.T."/>
            <person name="Ware D."/>
            <person name="Wu X."/>
            <person name="Wang H."/>
            <person name="Liu C."/>
            <person name="Fang Y."/>
            <person name="Rustenholz C."/>
            <person name="Cheng Z."/>
            <person name="Xiao H."/>
            <person name="Zhou Y."/>
        </authorList>
    </citation>
    <scope>NUCLEOTIDE SEQUENCE [LARGE SCALE GENOMIC DNA]</scope>
    <source>
        <strain evidence="2">cv. Pinot noir / PN40024</strain>
        <tissue evidence="1">Leaf</tissue>
    </source>
</reference>
<proteinExistence type="predicted"/>
<gene>
    <name evidence="1" type="ORF">VitviT2T_024809</name>
</gene>
<name>A0ABY9DGR3_VITVI</name>